<protein>
    <submittedName>
        <fullName evidence="1">Uncharacterized protein</fullName>
    </submittedName>
</protein>
<organism evidence="1">
    <name type="scientific">Anguilla anguilla</name>
    <name type="common">European freshwater eel</name>
    <name type="synonym">Muraena anguilla</name>
    <dbReference type="NCBI Taxonomy" id="7936"/>
    <lineage>
        <taxon>Eukaryota</taxon>
        <taxon>Metazoa</taxon>
        <taxon>Chordata</taxon>
        <taxon>Craniata</taxon>
        <taxon>Vertebrata</taxon>
        <taxon>Euteleostomi</taxon>
        <taxon>Actinopterygii</taxon>
        <taxon>Neopterygii</taxon>
        <taxon>Teleostei</taxon>
        <taxon>Anguilliformes</taxon>
        <taxon>Anguillidae</taxon>
        <taxon>Anguilla</taxon>
    </lineage>
</organism>
<name>A0A0E9UY77_ANGAN</name>
<accession>A0A0E9UY77</accession>
<proteinExistence type="predicted"/>
<dbReference type="AlphaFoldDB" id="A0A0E9UY77"/>
<evidence type="ECO:0000313" key="1">
    <source>
        <dbReference type="EMBL" id="JAH69928.1"/>
    </source>
</evidence>
<sequence length="21" mass="2373">MLAVPQCFCTDLKGPNHGFFF</sequence>
<reference evidence="1" key="2">
    <citation type="journal article" date="2015" name="Fish Shellfish Immunol.">
        <title>Early steps in the European eel (Anguilla anguilla)-Vibrio vulnificus interaction in the gills: Role of the RtxA13 toxin.</title>
        <authorList>
            <person name="Callol A."/>
            <person name="Pajuelo D."/>
            <person name="Ebbesson L."/>
            <person name="Teles M."/>
            <person name="MacKenzie S."/>
            <person name="Amaro C."/>
        </authorList>
    </citation>
    <scope>NUCLEOTIDE SEQUENCE</scope>
</reference>
<dbReference type="EMBL" id="GBXM01038649">
    <property type="protein sequence ID" value="JAH69928.1"/>
    <property type="molecule type" value="Transcribed_RNA"/>
</dbReference>
<reference evidence="1" key="1">
    <citation type="submission" date="2014-11" db="EMBL/GenBank/DDBJ databases">
        <authorList>
            <person name="Amaro Gonzalez C."/>
        </authorList>
    </citation>
    <scope>NUCLEOTIDE SEQUENCE</scope>
</reference>